<dbReference type="AlphaFoldDB" id="A0A091D8E3"/>
<reference evidence="3 4" key="1">
    <citation type="submission" date="2013-11" db="EMBL/GenBank/DDBJ databases">
        <title>The Damaraland mole rat (Fukomys damarensis) genome and evolution of African mole rats.</title>
        <authorList>
            <person name="Gladyshev V.N."/>
            <person name="Fang X."/>
        </authorList>
    </citation>
    <scope>NUCLEOTIDE SEQUENCE [LARGE SCALE GENOMIC DNA]</scope>
    <source>
        <tissue evidence="3">Liver</tissue>
    </source>
</reference>
<evidence type="ECO:0000313" key="3">
    <source>
        <dbReference type="EMBL" id="KFO19106.1"/>
    </source>
</evidence>
<keyword evidence="4" id="KW-1185">Reference proteome</keyword>
<dbReference type="Proteomes" id="UP000028990">
    <property type="component" value="Unassembled WGS sequence"/>
</dbReference>
<protein>
    <submittedName>
        <fullName evidence="3">Uncharacterized protein</fullName>
    </submittedName>
</protein>
<name>A0A091D8E3_FUKDA</name>
<evidence type="ECO:0000256" key="2">
    <source>
        <dbReference type="SAM" id="MobiDB-lite"/>
    </source>
</evidence>
<evidence type="ECO:0000313" key="4">
    <source>
        <dbReference type="Proteomes" id="UP000028990"/>
    </source>
</evidence>
<gene>
    <name evidence="3" type="ORF">H920_19485</name>
</gene>
<evidence type="ECO:0000256" key="1">
    <source>
        <dbReference type="ARBA" id="ARBA00007073"/>
    </source>
</evidence>
<comment type="similarity">
    <text evidence="1">Belongs to the CTAG/PCC1 family.</text>
</comment>
<dbReference type="EMBL" id="KN125168">
    <property type="protein sequence ID" value="KFO19106.1"/>
    <property type="molecule type" value="Genomic_DNA"/>
</dbReference>
<dbReference type="Pfam" id="PF09341">
    <property type="entry name" value="Pcc1"/>
    <property type="match status" value="1"/>
</dbReference>
<sequence>MGDEVVPSEVKRQTAIVAHDGGASPGEGQRDDQVDPSQGISGAVPVDEGIDLGEVSQILVIPHRGGSGGQAVLVVSRIGPHLLELYLRVPFVSPIEAEITRSSLSPFQDTAEIHRELIVNDLFMRVRWVAEDPVNLLALLARFILDLYVIFHVVQLFMPVHASTS</sequence>
<proteinExistence type="inferred from homology"/>
<accession>A0A091D8E3</accession>
<organism evidence="3 4">
    <name type="scientific">Fukomys damarensis</name>
    <name type="common">Damaraland mole rat</name>
    <name type="synonym">Cryptomys damarensis</name>
    <dbReference type="NCBI Taxonomy" id="885580"/>
    <lineage>
        <taxon>Eukaryota</taxon>
        <taxon>Metazoa</taxon>
        <taxon>Chordata</taxon>
        <taxon>Craniata</taxon>
        <taxon>Vertebrata</taxon>
        <taxon>Euteleostomi</taxon>
        <taxon>Mammalia</taxon>
        <taxon>Eutheria</taxon>
        <taxon>Euarchontoglires</taxon>
        <taxon>Glires</taxon>
        <taxon>Rodentia</taxon>
        <taxon>Hystricomorpha</taxon>
        <taxon>Bathyergidae</taxon>
        <taxon>Fukomys</taxon>
    </lineage>
</organism>
<dbReference type="InterPro" id="IPR015419">
    <property type="entry name" value="CTAG/Pcc1"/>
</dbReference>
<feature type="region of interest" description="Disordered" evidence="2">
    <location>
        <begin position="1"/>
        <end position="40"/>
    </location>
</feature>